<dbReference type="EMBL" id="JAFEKC020000008">
    <property type="protein sequence ID" value="KAK0513103.1"/>
    <property type="molecule type" value="Genomic_DNA"/>
</dbReference>
<sequence length="526" mass="60259">MCGEDDQPQPVSVAAIEESATYCKVARTVLRTDDRLAGSLVEECVKPIKEDATRSHPSAYPKTGIHISALGDWFTSVLTPQFRRRETCHRLFEHFLFTIHPEYVEFWCNLSPDTSVDCLVQVLAVPYTGAANSTLASDIALSSSLHRLYDSALRAVDFDAYPISSTSTRLLQGFVLMSTLRASRLSPFLAFAFLPRAIPFTQSLRLHVEQKIWSPIELEARRRLWWHLMSLDVESTIANGHQGIVRYHGYTTGLPSVICDEAIVDDRVFTLLAGVSHPLSPMMVAMQGYWQWAQRMQTWFEGMPNQNDVIRFSRLIENFLGLVSDCKENEWPRTFLKMQTDRAHCMLGLRFWQLDQFKGTDCHSQFVRNSRSFLQKYLQLDLSAAQGLSWFVSGLTQTFYALIILLLHISICSNLDEESRLGQVVVDQIFDLRGKHILQWSDALTRATITGSEQDKTLQTSNPRYRMLWRLRERVWHKVGWPIPSSEAVRGNGQIETAMEGTNKEVLVQPLQLFLHSIWVERKMIR</sequence>
<dbReference type="PANTHER" id="PTHR31001:SF40">
    <property type="entry name" value="ZN(II)2CYS6 TRANSCRIPTION FACTOR (EUROFUNG)"/>
    <property type="match status" value="1"/>
</dbReference>
<keyword evidence="2" id="KW-0539">Nucleus</keyword>
<accession>A0AA39V264</accession>
<evidence type="ECO:0000259" key="3">
    <source>
        <dbReference type="Pfam" id="PF04082"/>
    </source>
</evidence>
<dbReference type="GO" id="GO:0003677">
    <property type="term" value="F:DNA binding"/>
    <property type="evidence" value="ECO:0007669"/>
    <property type="project" value="InterPro"/>
</dbReference>
<proteinExistence type="predicted"/>
<feature type="domain" description="Xylanolytic transcriptional activator regulatory" evidence="3">
    <location>
        <begin position="121"/>
        <end position="331"/>
    </location>
</feature>
<reference evidence="4" key="1">
    <citation type="submission" date="2023-03" db="EMBL/GenBank/DDBJ databases">
        <title>Complete genome of Cladonia borealis.</title>
        <authorList>
            <person name="Park H."/>
        </authorList>
    </citation>
    <scope>NUCLEOTIDE SEQUENCE</scope>
    <source>
        <strain evidence="4">ANT050790</strain>
    </source>
</reference>
<evidence type="ECO:0000256" key="2">
    <source>
        <dbReference type="ARBA" id="ARBA00023242"/>
    </source>
</evidence>
<dbReference type="Pfam" id="PF04082">
    <property type="entry name" value="Fungal_trans"/>
    <property type="match status" value="1"/>
</dbReference>
<evidence type="ECO:0000313" key="4">
    <source>
        <dbReference type="EMBL" id="KAK0513103.1"/>
    </source>
</evidence>
<evidence type="ECO:0000313" key="5">
    <source>
        <dbReference type="Proteomes" id="UP001166286"/>
    </source>
</evidence>
<dbReference type="InterPro" id="IPR007219">
    <property type="entry name" value="XnlR_reg_dom"/>
</dbReference>
<dbReference type="InterPro" id="IPR050613">
    <property type="entry name" value="Sec_Metabolite_Reg"/>
</dbReference>
<dbReference type="GO" id="GO:0006351">
    <property type="term" value="P:DNA-templated transcription"/>
    <property type="evidence" value="ECO:0007669"/>
    <property type="project" value="InterPro"/>
</dbReference>
<gene>
    <name evidence="4" type="ORF">JMJ35_004089</name>
</gene>
<comment type="caution">
    <text evidence="4">The sequence shown here is derived from an EMBL/GenBank/DDBJ whole genome shotgun (WGS) entry which is preliminary data.</text>
</comment>
<dbReference type="CDD" id="cd12148">
    <property type="entry name" value="fungal_TF_MHR"/>
    <property type="match status" value="1"/>
</dbReference>
<name>A0AA39V264_9LECA</name>
<dbReference type="GO" id="GO:0005634">
    <property type="term" value="C:nucleus"/>
    <property type="evidence" value="ECO:0007669"/>
    <property type="project" value="UniProtKB-SubCell"/>
</dbReference>
<dbReference type="PANTHER" id="PTHR31001">
    <property type="entry name" value="UNCHARACTERIZED TRANSCRIPTIONAL REGULATORY PROTEIN"/>
    <property type="match status" value="1"/>
</dbReference>
<evidence type="ECO:0000256" key="1">
    <source>
        <dbReference type="ARBA" id="ARBA00004123"/>
    </source>
</evidence>
<keyword evidence="5" id="KW-1185">Reference proteome</keyword>
<dbReference type="GO" id="GO:0008270">
    <property type="term" value="F:zinc ion binding"/>
    <property type="evidence" value="ECO:0007669"/>
    <property type="project" value="InterPro"/>
</dbReference>
<comment type="subcellular location">
    <subcellularLocation>
        <location evidence="1">Nucleus</location>
    </subcellularLocation>
</comment>
<organism evidence="4 5">
    <name type="scientific">Cladonia borealis</name>
    <dbReference type="NCBI Taxonomy" id="184061"/>
    <lineage>
        <taxon>Eukaryota</taxon>
        <taxon>Fungi</taxon>
        <taxon>Dikarya</taxon>
        <taxon>Ascomycota</taxon>
        <taxon>Pezizomycotina</taxon>
        <taxon>Lecanoromycetes</taxon>
        <taxon>OSLEUM clade</taxon>
        <taxon>Lecanoromycetidae</taxon>
        <taxon>Lecanorales</taxon>
        <taxon>Lecanorineae</taxon>
        <taxon>Cladoniaceae</taxon>
        <taxon>Cladonia</taxon>
    </lineage>
</organism>
<dbReference type="AlphaFoldDB" id="A0AA39V264"/>
<dbReference type="Proteomes" id="UP001166286">
    <property type="component" value="Unassembled WGS sequence"/>
</dbReference>
<protein>
    <recommendedName>
        <fullName evidence="3">Xylanolytic transcriptional activator regulatory domain-containing protein</fullName>
    </recommendedName>
</protein>